<evidence type="ECO:0000313" key="2">
    <source>
        <dbReference type="Proteomes" id="UP001287356"/>
    </source>
</evidence>
<accession>A0AAE0KHU1</accession>
<organism evidence="1 2">
    <name type="scientific">Lasiosphaeria ovina</name>
    <dbReference type="NCBI Taxonomy" id="92902"/>
    <lineage>
        <taxon>Eukaryota</taxon>
        <taxon>Fungi</taxon>
        <taxon>Dikarya</taxon>
        <taxon>Ascomycota</taxon>
        <taxon>Pezizomycotina</taxon>
        <taxon>Sordariomycetes</taxon>
        <taxon>Sordariomycetidae</taxon>
        <taxon>Sordariales</taxon>
        <taxon>Lasiosphaeriaceae</taxon>
        <taxon>Lasiosphaeria</taxon>
    </lineage>
</organism>
<protein>
    <submittedName>
        <fullName evidence="1">Uncharacterized protein</fullName>
    </submittedName>
</protein>
<comment type="caution">
    <text evidence="1">The sequence shown here is derived from an EMBL/GenBank/DDBJ whole genome shotgun (WGS) entry which is preliminary data.</text>
</comment>
<proteinExistence type="predicted"/>
<sequence>MSSSLLTITQIARSTDVPHLDLLDGFVPGRHGQTIGLDNIIHPPTLKATSGSSAAPSRPRPTITPAVFSYSANNPIVPLKVTATYNFGAGAPVAAHGKDAESTTRYCLVGTQTSVISGGRNANSQAVTDGFEMMSDPFEAPAGTGISTFTAERFHVTNDGPRRPGCPFKLHGILSWKLVLADGSHGLVKESHNQLTVEFYFTFGSRHNLPYEYTNEFFLPLNRLAYPAYHEVKGRAWDALESSVVRGIVERLWRRGSRSEPKPMYYDARINGGQPHIVEGKVVHLERFFERTTKMVNCFDLAAVLKLALLSLGTQAGNPTENFIRDIRMVETTPWGYIRDGPCFGFEKGEAHNCNNPFWLDPTGSGHRPPKLPPLHPWRLPFSCHCYVLYKDTSGVERALDACHALSNGRDPANNNRYRPVTLVDGRFTHPDFIGNIDPNGPPRPYLAAARTTRDYVIAIPQVTTTAPLVGTVDDWDF</sequence>
<dbReference type="EMBL" id="JAULSN010000003">
    <property type="protein sequence ID" value="KAK3376851.1"/>
    <property type="molecule type" value="Genomic_DNA"/>
</dbReference>
<reference evidence="1" key="2">
    <citation type="submission" date="2023-06" db="EMBL/GenBank/DDBJ databases">
        <authorList>
            <consortium name="Lawrence Berkeley National Laboratory"/>
            <person name="Haridas S."/>
            <person name="Hensen N."/>
            <person name="Bonometti L."/>
            <person name="Westerberg I."/>
            <person name="Brannstrom I.O."/>
            <person name="Guillou S."/>
            <person name="Cros-Aarteil S."/>
            <person name="Calhoun S."/>
            <person name="Kuo A."/>
            <person name="Mondo S."/>
            <person name="Pangilinan J."/>
            <person name="Riley R."/>
            <person name="Labutti K."/>
            <person name="Andreopoulos B."/>
            <person name="Lipzen A."/>
            <person name="Chen C."/>
            <person name="Yanf M."/>
            <person name="Daum C."/>
            <person name="Ng V."/>
            <person name="Clum A."/>
            <person name="Steindorff A."/>
            <person name="Ohm R."/>
            <person name="Martin F."/>
            <person name="Silar P."/>
            <person name="Natvig D."/>
            <person name="Lalanne C."/>
            <person name="Gautier V."/>
            <person name="Ament-Velasquez S.L."/>
            <person name="Kruys A."/>
            <person name="Hutchinson M.I."/>
            <person name="Powell A.J."/>
            <person name="Barry K."/>
            <person name="Miller A.N."/>
            <person name="Grigoriev I.V."/>
            <person name="Debuchy R."/>
            <person name="Gladieux P."/>
            <person name="Thoren M.H."/>
            <person name="Johannesson H."/>
        </authorList>
    </citation>
    <scope>NUCLEOTIDE SEQUENCE</scope>
    <source>
        <strain evidence="1">CBS 958.72</strain>
    </source>
</reference>
<dbReference type="AlphaFoldDB" id="A0AAE0KHU1"/>
<gene>
    <name evidence="1" type="ORF">B0T24DRAFT_592487</name>
</gene>
<reference evidence="1" key="1">
    <citation type="journal article" date="2023" name="Mol. Phylogenet. Evol.">
        <title>Genome-scale phylogeny and comparative genomics of the fungal order Sordariales.</title>
        <authorList>
            <person name="Hensen N."/>
            <person name="Bonometti L."/>
            <person name="Westerberg I."/>
            <person name="Brannstrom I.O."/>
            <person name="Guillou S."/>
            <person name="Cros-Aarteil S."/>
            <person name="Calhoun S."/>
            <person name="Haridas S."/>
            <person name="Kuo A."/>
            <person name="Mondo S."/>
            <person name="Pangilinan J."/>
            <person name="Riley R."/>
            <person name="LaButti K."/>
            <person name="Andreopoulos B."/>
            <person name="Lipzen A."/>
            <person name="Chen C."/>
            <person name="Yan M."/>
            <person name="Daum C."/>
            <person name="Ng V."/>
            <person name="Clum A."/>
            <person name="Steindorff A."/>
            <person name="Ohm R.A."/>
            <person name="Martin F."/>
            <person name="Silar P."/>
            <person name="Natvig D.O."/>
            <person name="Lalanne C."/>
            <person name="Gautier V."/>
            <person name="Ament-Velasquez S.L."/>
            <person name="Kruys A."/>
            <person name="Hutchinson M.I."/>
            <person name="Powell A.J."/>
            <person name="Barry K."/>
            <person name="Miller A.N."/>
            <person name="Grigoriev I.V."/>
            <person name="Debuchy R."/>
            <person name="Gladieux P."/>
            <person name="Hiltunen Thoren M."/>
            <person name="Johannesson H."/>
        </authorList>
    </citation>
    <scope>NUCLEOTIDE SEQUENCE</scope>
    <source>
        <strain evidence="1">CBS 958.72</strain>
    </source>
</reference>
<keyword evidence="2" id="KW-1185">Reference proteome</keyword>
<dbReference type="Proteomes" id="UP001287356">
    <property type="component" value="Unassembled WGS sequence"/>
</dbReference>
<name>A0AAE0KHU1_9PEZI</name>
<evidence type="ECO:0000313" key="1">
    <source>
        <dbReference type="EMBL" id="KAK3376851.1"/>
    </source>
</evidence>